<feature type="region of interest" description="Disordered" evidence="1">
    <location>
        <begin position="819"/>
        <end position="879"/>
    </location>
</feature>
<comment type="caution">
    <text evidence="2">The sequence shown here is derived from an EMBL/GenBank/DDBJ whole genome shotgun (WGS) entry which is preliminary data.</text>
</comment>
<name>A0A9P1FZS2_9DINO</name>
<evidence type="ECO:0000313" key="2">
    <source>
        <dbReference type="EMBL" id="CAI3994668.1"/>
    </source>
</evidence>
<dbReference type="InterPro" id="IPR052055">
    <property type="entry name" value="Hepadnavirus_pol/RT"/>
</dbReference>
<feature type="compositionally biased region" description="Basic residues" evidence="1">
    <location>
        <begin position="851"/>
        <end position="869"/>
    </location>
</feature>
<evidence type="ECO:0000256" key="1">
    <source>
        <dbReference type="SAM" id="MobiDB-lite"/>
    </source>
</evidence>
<dbReference type="EMBL" id="CAMXCT030001981">
    <property type="protein sequence ID" value="CAL4781980.1"/>
    <property type="molecule type" value="Genomic_DNA"/>
</dbReference>
<organism evidence="2">
    <name type="scientific">Cladocopium goreaui</name>
    <dbReference type="NCBI Taxonomy" id="2562237"/>
    <lineage>
        <taxon>Eukaryota</taxon>
        <taxon>Sar</taxon>
        <taxon>Alveolata</taxon>
        <taxon>Dinophyceae</taxon>
        <taxon>Suessiales</taxon>
        <taxon>Symbiodiniaceae</taxon>
        <taxon>Cladocopium</taxon>
    </lineage>
</organism>
<dbReference type="GO" id="GO:0015074">
    <property type="term" value="P:DNA integration"/>
    <property type="evidence" value="ECO:0007669"/>
    <property type="project" value="InterPro"/>
</dbReference>
<dbReference type="EMBL" id="CAMXCT010001981">
    <property type="protein sequence ID" value="CAI3994668.1"/>
    <property type="molecule type" value="Genomic_DNA"/>
</dbReference>
<protein>
    <submittedName>
        <fullName evidence="3">Quinolone resistance protein NorA</fullName>
    </submittedName>
</protein>
<dbReference type="GO" id="GO:0003677">
    <property type="term" value="F:DNA binding"/>
    <property type="evidence" value="ECO:0007669"/>
    <property type="project" value="InterPro"/>
</dbReference>
<sequence>MDDWSGIDKIDSSLCKALRGVFSSPLHVSAAFDELEAAQGLVDDALGNSYGAARRDAIARALLDWKDTSGGRLEFMRREGMQERVSHGKLAEHSSHINSISDSYDGIVASSPMLGLASLEGQLAKRAKTGNTARADEEDRSKKKWALHLAEIIVEAKLPAVAAFTGLPNANAAWVRAFGSRRSKTLRNRARAWKKLRDWLIITTGTPWPSGVAILLQYLEERNEVQPMGKTVPMSIHSTLALLELVGQVPSEARISEDQLWLESVKSWTAELSRDAPPRRQADLYTVAIAVSSELTLANEAAPLGQRFYSFVLLLLLWGTMRCDDLQNVDPASLELSQLGLRFVLRRTKTSGPGKPVGELQGFIARDISLSGVDWLRLGMELLEEEELNFPRDFFAIGFAHEWDKPERSFLEPEGLATMLRKLLLTLPAVGRKISGLSLIQGTMLISPEMGSFWTGHSARHTLPSWAAAAGVGKEDRDYLGRWSYAKHGSQDYVLTSRQVVHRIQRAVCKFILEGLPQPGLVEEELMERIKSFAVKVNAGPLTTARKHAVLVWTLAGSAWHLGGEFPLLDTGPVAAPMEVAPETESFEPQDPDVLPEERCLVTQPVYSLSGDVADAVCKLCKPKLTEGKQRAMNAPAGVTENDMRAFLHDRVEADLAYILQENGVPLALQYNLTQVFGQLRRFSAIADTRQGVRQALREDLQVQENSLQNRAAVAGVVAAWEASREYAAKQAELKAEARFLGVARPVTQTDRAAMRAAYIATHGEIEETYEPSDDYLSSKIEELEAHEPVASYLNEVTSKKTAKTMGIQTSYFTSPIALQGKSGRAEDASSNNNRNWRRPEFPGGNGPPNKWHKGTGKKGGKGKSKQRQGGKGGSEHSMVSFTDDNRQICFAYNAQGCKGGCGRVHVRRLKELDIELHHSHDLSKTELWDDLFKDIDQGLVDVLLVSPPCNTFSRARHHFRQGGPRPLRSATWPLGFPWLRMTDQETVQTANFFIFQCLEAAKRMHAQGRFYWWEHPEDLGKTRAGDYPASIWQLQALRQLVQATQAASWAIHQCIFGAPTSKPTRLISNLPNCLQHGVNWATFDEAGFYTGPLGKCPHISHPPLLGFNVELQKWNTADSAAYPEEMCKSIALPQCMAAQGVHDTATAPATDTPTTTAPSTAKTPATTSTNPSTVIQDTTSTTSSTALHKGKGPVSGSTGFSEPANGEAENEGNKPHGEIWISSGEDQIAGSGQVQEDTVFDSTTSSCFGQPIICRYEGCKKEFTDGFGLCSPGRWLPGARNYLAKGSATKHAEQVVEILHDFLVKEIGDLRKEAFRLALGHYQQSPFGPEQLQTLRKKIATLLRPGDEDALLVQPPRQPFFLYLLAESLRELDDPDWEILVQGEECFAKGVPLGVETELPRTPQVFRRREKFRQLDITDFQPDMKNYATAELSSEELEAHFRKDELLGRMLPTTLAEAKMEYGEEAVLIAAMGAIQKPDGSVRPLHDGTHGIGLNNKIKILDRLEVPGPEEIIELVALAAESREAAFCLSADISQAHRCVLIRKADWARLACRSKSDSRTLWLNCVGTFGVSSAAYWWTRLFACVGRWVLRILDRRQTMQLAYVDDVHLLCLGPQKFVALWLSILAYEIMGTPFAYHKFRGGLNVEYVGYQMEYDRQVAGISKKRAEWVIKWIDDAERNGWMVQGRSFIEFTGRLSFVARVVTWIKPFLAPLFAWTSVLARGTVTRVPTLVFISLRFLRRQIQHHGHWVNVLAPWQSPSEAFRTDAKCEDGRIVLAGWSLEAGVEDLKRSSWFCLEVYPTDLPMFFKEDGSSQWCSTAAELMASYAAACAFGYLKGEKRVKNLKLAITGGTDNKSNQSLQNKNMSTKWPLLAVHMQVSAELLSCGTRMKLRWRPREQNVPADSLTNQDFSLFESDNRIPITLGDLPLELLKELCSARDEFVEARDGQSLRDNRIEVYTAEQLDRYEQLFDLPLTRTIFGLGVQQSISFVTFLTIGDVCILRVCCFAIAVEIHDVIDDMTLVGLEIQQSPIEGQTQTDA</sequence>
<feature type="region of interest" description="Disordered" evidence="1">
    <location>
        <begin position="1147"/>
        <end position="1219"/>
    </location>
</feature>
<dbReference type="PANTHER" id="PTHR33050:SF7">
    <property type="entry name" value="RIBONUCLEASE H"/>
    <property type="match status" value="1"/>
</dbReference>
<proteinExistence type="predicted"/>
<feature type="compositionally biased region" description="Low complexity" evidence="1">
    <location>
        <begin position="1147"/>
        <end position="1174"/>
    </location>
</feature>
<accession>A0A9P1FZS2</accession>
<dbReference type="EMBL" id="CAMXCT020001981">
    <property type="protein sequence ID" value="CAL1148043.1"/>
    <property type="molecule type" value="Genomic_DNA"/>
</dbReference>
<reference evidence="2" key="1">
    <citation type="submission" date="2022-10" db="EMBL/GenBank/DDBJ databases">
        <authorList>
            <person name="Chen Y."/>
            <person name="Dougan E. K."/>
            <person name="Chan C."/>
            <person name="Rhodes N."/>
            <person name="Thang M."/>
        </authorList>
    </citation>
    <scope>NUCLEOTIDE SEQUENCE</scope>
</reference>
<evidence type="ECO:0000313" key="3">
    <source>
        <dbReference type="EMBL" id="CAL4781980.1"/>
    </source>
</evidence>
<dbReference type="Gene3D" id="1.10.443.10">
    <property type="entry name" value="Intergrase catalytic core"/>
    <property type="match status" value="1"/>
</dbReference>
<feature type="compositionally biased region" description="Polar residues" evidence="1">
    <location>
        <begin position="1175"/>
        <end position="1187"/>
    </location>
</feature>
<keyword evidence="4" id="KW-1185">Reference proteome</keyword>
<dbReference type="GO" id="GO:0006310">
    <property type="term" value="P:DNA recombination"/>
    <property type="evidence" value="ECO:0007669"/>
    <property type="project" value="InterPro"/>
</dbReference>
<dbReference type="OrthoDB" id="446918at2759"/>
<dbReference type="PANTHER" id="PTHR33050">
    <property type="entry name" value="REVERSE TRANSCRIPTASE DOMAIN-CONTAINING PROTEIN"/>
    <property type="match status" value="1"/>
</dbReference>
<reference evidence="3 4" key="2">
    <citation type="submission" date="2024-05" db="EMBL/GenBank/DDBJ databases">
        <authorList>
            <person name="Chen Y."/>
            <person name="Shah S."/>
            <person name="Dougan E. K."/>
            <person name="Thang M."/>
            <person name="Chan C."/>
        </authorList>
    </citation>
    <scope>NUCLEOTIDE SEQUENCE [LARGE SCALE GENOMIC DNA]</scope>
</reference>
<evidence type="ECO:0000313" key="4">
    <source>
        <dbReference type="Proteomes" id="UP001152797"/>
    </source>
</evidence>
<dbReference type="Proteomes" id="UP001152797">
    <property type="component" value="Unassembled WGS sequence"/>
</dbReference>
<dbReference type="InterPro" id="IPR013762">
    <property type="entry name" value="Integrase-like_cat_sf"/>
</dbReference>
<gene>
    <name evidence="2" type="ORF">C1SCF055_LOCUS21300</name>
</gene>